<dbReference type="EMBL" id="JACGCM010000805">
    <property type="protein sequence ID" value="KAF6166234.1"/>
    <property type="molecule type" value="Genomic_DNA"/>
</dbReference>
<reference evidence="2 3" key="1">
    <citation type="journal article" date="2020" name="IScience">
        <title>Genome Sequencing of the Endangered Kingdonia uniflora (Circaeasteraceae, Ranunculales) Reveals Potential Mechanisms of Evolutionary Specialization.</title>
        <authorList>
            <person name="Sun Y."/>
            <person name="Deng T."/>
            <person name="Zhang A."/>
            <person name="Moore M.J."/>
            <person name="Landis J.B."/>
            <person name="Lin N."/>
            <person name="Zhang H."/>
            <person name="Zhang X."/>
            <person name="Huang J."/>
            <person name="Zhang X."/>
            <person name="Sun H."/>
            <person name="Wang H."/>
        </authorList>
    </citation>
    <scope>NUCLEOTIDE SEQUENCE [LARGE SCALE GENOMIC DNA]</scope>
    <source>
        <strain evidence="2">TB1705</strain>
        <tissue evidence="2">Leaf</tissue>
    </source>
</reference>
<evidence type="ECO:0000313" key="2">
    <source>
        <dbReference type="EMBL" id="KAF6166234.1"/>
    </source>
</evidence>
<keyword evidence="1" id="KW-0472">Membrane</keyword>
<name>A0A7J7NGT2_9MAGN</name>
<sequence>MRLKVEGLEHCQGRGIHADVHKEIAKKGLGIILRFGLLLIPLRIKALRSFSTMIMILLLVIVSYFAL</sequence>
<dbReference type="Proteomes" id="UP000541444">
    <property type="component" value="Unassembled WGS sequence"/>
</dbReference>
<evidence type="ECO:0000313" key="3">
    <source>
        <dbReference type="Proteomes" id="UP000541444"/>
    </source>
</evidence>
<accession>A0A7J7NGT2</accession>
<keyword evidence="3" id="KW-1185">Reference proteome</keyword>
<dbReference type="AlphaFoldDB" id="A0A7J7NGT2"/>
<proteinExistence type="predicted"/>
<evidence type="ECO:0000256" key="1">
    <source>
        <dbReference type="SAM" id="Phobius"/>
    </source>
</evidence>
<keyword evidence="1" id="KW-1133">Transmembrane helix</keyword>
<feature type="transmembrane region" description="Helical" evidence="1">
    <location>
        <begin position="46"/>
        <end position="66"/>
    </location>
</feature>
<comment type="caution">
    <text evidence="2">The sequence shown here is derived from an EMBL/GenBank/DDBJ whole genome shotgun (WGS) entry which is preliminary data.</text>
</comment>
<protein>
    <submittedName>
        <fullName evidence="2">Uncharacterized protein</fullName>
    </submittedName>
</protein>
<gene>
    <name evidence="2" type="ORF">GIB67_031018</name>
</gene>
<keyword evidence="1" id="KW-0812">Transmembrane</keyword>
<organism evidence="2 3">
    <name type="scientific">Kingdonia uniflora</name>
    <dbReference type="NCBI Taxonomy" id="39325"/>
    <lineage>
        <taxon>Eukaryota</taxon>
        <taxon>Viridiplantae</taxon>
        <taxon>Streptophyta</taxon>
        <taxon>Embryophyta</taxon>
        <taxon>Tracheophyta</taxon>
        <taxon>Spermatophyta</taxon>
        <taxon>Magnoliopsida</taxon>
        <taxon>Ranunculales</taxon>
        <taxon>Circaeasteraceae</taxon>
        <taxon>Kingdonia</taxon>
    </lineage>
</organism>